<comment type="similarity">
    <text evidence="1">Belongs to the metallo-dependent hydrolases superfamily. ATZ/TRZ family.</text>
</comment>
<evidence type="ECO:0000256" key="2">
    <source>
        <dbReference type="ARBA" id="ARBA00022801"/>
    </source>
</evidence>
<evidence type="ECO:0000256" key="1">
    <source>
        <dbReference type="ARBA" id="ARBA00006745"/>
    </source>
</evidence>
<dbReference type="Gene3D" id="3.20.20.140">
    <property type="entry name" value="Metal-dependent hydrolases"/>
    <property type="match status" value="1"/>
</dbReference>
<keyword evidence="2 4" id="KW-0378">Hydrolase</keyword>
<feature type="domain" description="Amidohydrolase-related" evidence="3">
    <location>
        <begin position="43"/>
        <end position="368"/>
    </location>
</feature>
<evidence type="ECO:0000313" key="5">
    <source>
        <dbReference type="Proteomes" id="UP000248863"/>
    </source>
</evidence>
<keyword evidence="5" id="KW-1185">Reference proteome</keyword>
<dbReference type="SUPFAM" id="SSF51556">
    <property type="entry name" value="Metallo-dependent hydrolases"/>
    <property type="match status" value="1"/>
</dbReference>
<dbReference type="GO" id="GO:0016810">
    <property type="term" value="F:hydrolase activity, acting on carbon-nitrogen (but not peptide) bonds"/>
    <property type="evidence" value="ECO:0007669"/>
    <property type="project" value="InterPro"/>
</dbReference>
<dbReference type="Gene3D" id="2.30.40.10">
    <property type="entry name" value="Urease, subunit C, domain 1"/>
    <property type="match status" value="1"/>
</dbReference>
<protein>
    <submittedName>
        <fullName evidence="4">Amidohydrolase</fullName>
    </submittedName>
</protein>
<dbReference type="RefSeq" id="WP_111360126.1">
    <property type="nucleotide sequence ID" value="NZ_NHSK01000050.1"/>
</dbReference>
<dbReference type="InterPro" id="IPR011059">
    <property type="entry name" value="Metal-dep_hydrolase_composite"/>
</dbReference>
<name>A0A327JYS2_9BRAD</name>
<dbReference type="PANTHER" id="PTHR43794">
    <property type="entry name" value="AMINOHYDROLASE SSNA-RELATED"/>
    <property type="match status" value="1"/>
</dbReference>
<gene>
    <name evidence="4" type="ORF">CH338_27075</name>
</gene>
<proteinExistence type="inferred from homology"/>
<dbReference type="AlphaFoldDB" id="A0A327JYS2"/>
<dbReference type="InterPro" id="IPR050287">
    <property type="entry name" value="MTA/SAH_deaminase"/>
</dbReference>
<organism evidence="4 5">
    <name type="scientific">Rhodoplanes elegans</name>
    <dbReference type="NCBI Taxonomy" id="29408"/>
    <lineage>
        <taxon>Bacteria</taxon>
        <taxon>Pseudomonadati</taxon>
        <taxon>Pseudomonadota</taxon>
        <taxon>Alphaproteobacteria</taxon>
        <taxon>Hyphomicrobiales</taxon>
        <taxon>Nitrobacteraceae</taxon>
        <taxon>Rhodoplanes</taxon>
    </lineage>
</organism>
<evidence type="ECO:0000259" key="3">
    <source>
        <dbReference type="Pfam" id="PF01979"/>
    </source>
</evidence>
<accession>A0A327JYS2</accession>
<dbReference type="PANTHER" id="PTHR43794:SF11">
    <property type="entry name" value="AMIDOHYDROLASE-RELATED DOMAIN-CONTAINING PROTEIN"/>
    <property type="match status" value="1"/>
</dbReference>
<dbReference type="EMBL" id="NPEU01000573">
    <property type="protein sequence ID" value="RAI30756.1"/>
    <property type="molecule type" value="Genomic_DNA"/>
</dbReference>
<dbReference type="InterPro" id="IPR006680">
    <property type="entry name" value="Amidohydro-rel"/>
</dbReference>
<sequence length="401" mass="42375">MTHSQALIIGPDRHGRRVAIVDGVVARDAPADAPVLSCPDGEIAPGHVCAHTHIYSALAPYGMPKPEPAPENFVQILERVWWRLDRAIDAETLRAGARDYVAKALLAGTTTLIDHHESPNLIEGSLEVLSDVTTELGIRAVLCFGATERNFGRDEAVRGLAENRTVVASPLLRGMVGLHASFTVSDETIAEAGDLARTLGTAVHVHVAEDMADVEDAKRRGFEGPLERLIALGAIVPGSIIAHGVHLDAAQVRLAARNGAWFVQNPRSNEGNRVGYAGNLSQVSTVALGVDGWDPDMAVEQAALARLAQENKDEAVAGPRAATRLAAGHALMAERFGLHPEPLAVGAAGDVVVRRDGAVEHVVVAGRPVVLDGHLVAGDPAAFQAAARAEAARLWDRLKNV</sequence>
<comment type="caution">
    <text evidence="4">The sequence shown here is derived from an EMBL/GenBank/DDBJ whole genome shotgun (WGS) entry which is preliminary data.</text>
</comment>
<evidence type="ECO:0000313" key="4">
    <source>
        <dbReference type="EMBL" id="RAI30756.1"/>
    </source>
</evidence>
<dbReference type="InterPro" id="IPR032466">
    <property type="entry name" value="Metal_Hydrolase"/>
</dbReference>
<dbReference type="Pfam" id="PF01979">
    <property type="entry name" value="Amidohydro_1"/>
    <property type="match status" value="1"/>
</dbReference>
<dbReference type="Proteomes" id="UP000248863">
    <property type="component" value="Unassembled WGS sequence"/>
</dbReference>
<dbReference type="OrthoDB" id="9796020at2"/>
<reference evidence="4 5" key="1">
    <citation type="submission" date="2017-07" db="EMBL/GenBank/DDBJ databases">
        <title>Draft Genome Sequences of Select Purple Nonsulfur Bacteria.</title>
        <authorList>
            <person name="Lasarre B."/>
            <person name="Mckinlay J.B."/>
        </authorList>
    </citation>
    <scope>NUCLEOTIDE SEQUENCE [LARGE SCALE GENOMIC DNA]</scope>
    <source>
        <strain evidence="4 5">DSM 11907</strain>
    </source>
</reference>